<protein>
    <recommendedName>
        <fullName evidence="3">Transposase</fullName>
    </recommendedName>
</protein>
<dbReference type="Proteomes" id="UP000199079">
    <property type="component" value="Unassembled WGS sequence"/>
</dbReference>
<accession>A0A1H3LL57</accession>
<evidence type="ECO:0000313" key="2">
    <source>
        <dbReference type="Proteomes" id="UP000199079"/>
    </source>
</evidence>
<keyword evidence="2" id="KW-1185">Reference proteome</keyword>
<sequence length="46" mass="5148">MMLHRIANGIIEEATENGCTVIAFEELTGIRDRLSGASWGHKWAFD</sequence>
<evidence type="ECO:0000313" key="1">
    <source>
        <dbReference type="EMBL" id="SDY65162.1"/>
    </source>
</evidence>
<reference evidence="2" key="1">
    <citation type="submission" date="2016-10" db="EMBL/GenBank/DDBJ databases">
        <authorList>
            <person name="Varghese N."/>
            <person name="Submissions S."/>
        </authorList>
    </citation>
    <scope>NUCLEOTIDE SEQUENCE [LARGE SCALE GENOMIC DNA]</scope>
    <source>
        <strain evidence="2">DC30,IBRC 10041,KCTC 4046</strain>
    </source>
</reference>
<evidence type="ECO:0008006" key="3">
    <source>
        <dbReference type="Google" id="ProtNLM"/>
    </source>
</evidence>
<name>A0A1H3LL57_9EURY</name>
<gene>
    <name evidence="1" type="ORF">SAMN05216564_107131</name>
</gene>
<dbReference type="AlphaFoldDB" id="A0A1H3LL57"/>
<dbReference type="EMBL" id="FNPC01000007">
    <property type="protein sequence ID" value="SDY65162.1"/>
    <property type="molecule type" value="Genomic_DNA"/>
</dbReference>
<proteinExistence type="predicted"/>
<organism evidence="1 2">
    <name type="scientific">Halopenitus persicus</name>
    <dbReference type="NCBI Taxonomy" id="1048396"/>
    <lineage>
        <taxon>Archaea</taxon>
        <taxon>Methanobacteriati</taxon>
        <taxon>Methanobacteriota</taxon>
        <taxon>Stenosarchaea group</taxon>
        <taxon>Halobacteria</taxon>
        <taxon>Halobacteriales</taxon>
        <taxon>Haloferacaceae</taxon>
        <taxon>Halopenitus</taxon>
    </lineage>
</organism>